<feature type="compositionally biased region" description="Basic and acidic residues" evidence="1">
    <location>
        <begin position="886"/>
        <end position="897"/>
    </location>
</feature>
<protein>
    <submittedName>
        <fullName evidence="3">Uncharacterized protein</fullName>
    </submittedName>
</protein>
<feature type="compositionally biased region" description="Polar residues" evidence="1">
    <location>
        <begin position="366"/>
        <end position="375"/>
    </location>
</feature>
<feature type="compositionally biased region" description="Polar residues" evidence="1">
    <location>
        <begin position="146"/>
        <end position="165"/>
    </location>
</feature>
<dbReference type="InParanoid" id="A0A482WS75"/>
<feature type="region of interest" description="Disordered" evidence="1">
    <location>
        <begin position="866"/>
        <end position="899"/>
    </location>
</feature>
<dbReference type="EMBL" id="QKKF02026418">
    <property type="protein sequence ID" value="RZF36427.1"/>
    <property type="molecule type" value="Genomic_DNA"/>
</dbReference>
<keyword evidence="2" id="KW-0732">Signal</keyword>
<sequence>MILRVTIFIIGVSVLHNSVSAVTSPHIAADFPSHKNWNNGGHLQTRPVYKGGSDSSLAQRIARWFWSSDSDDDDYDEGGHRPLRVKVNGGPKPPLQNHQGPQIRQAPQNHPIQQNHQVQHNQQVQQNHQVQTGNTPPEKKAEQSKSIKGSSSNLFQFWASPNQKQSSNSHSNSNSGYRYGAGRSKETCNPCNEFPWVPVARSLPVVPAILANHGNDQYSLTIPAVSLHYGPPSSQSSKPVPAYAAPPPPQPLSQLNPTNKPSQSFNLDFGGKPPPPPPPSSQATHISAAPQKTRLPSMTYGIPIDIAKIPLTYASPSANNYPVQQTAYSSNIPKKVNAPALVHPPIPFPALSHGALPPLHPPQPFTKGNSHSSGLSAYLRPPAAPAGGAPPPSSHSHSLSSSDQGDCGKCRPSSTYAVEDSVAASAQHQETGHKIQAAPSSTNVEVMKSVPVAEYISSIEYPMQIVQAPIVDIQGLPQYFNLKFPTQNGQSFLQHSGHALFVNHALNTNDISSDVSNPSTTPQPADNIISASSYKNQLPAQDKFVGKSSSFSSTTKQESSTATTVSPRTTSHYTSAPDLLPPLQDPPQNFFNGYNTSSLEQQSNTLINGVPPSSMRYLNPPPLTPTQSTLNWITGSTISSTQIHSSTPTNQPRFPSTRPSISSTQASKKPKQIHQIIVPYTTRNVKGVSNANNPGWTPVPPQARKVPQSFRIEVPQQTRNISFGDLHALQLGGTEIIKSIPLSATGSENIGQFKIPGIEEGLTPELISQLLKLEDGNNQNSLRAMAHPGDIHHVVAANLRALLRGEEDAVDFNRLQKNIDNWTAEGYKTNAPPENFQPLTTLSHLSPSKNIPEEYFTTPSIFTNNSNDDEIYETSGSQNHPVRSIVEPHGKNNKDSAPEDYNSWSLLDTKLKTTIVTTQVTPTVFETTLSTTEVPKLKKNIFKFHPQAVPFNSQQKTASLALSTTQRLTPSSTTTESSVIDTTQPTSKAWEQLQVSISPLTKEKVYVVTPQPVDSGESTTAAGTSEQSTMSISSTRVDKTYSVETARRTTRYLHDGIGSQKKTQAKAYTLKPNRPTLQYTNIRRAKGSPSTLKDSSETLDPIHKSNFGVKLSSDDKGSRSRRFQNEEGYFVFFQS</sequence>
<dbReference type="OrthoDB" id="6631027at2759"/>
<evidence type="ECO:0000256" key="2">
    <source>
        <dbReference type="SAM" id="SignalP"/>
    </source>
</evidence>
<keyword evidence="4" id="KW-1185">Reference proteome</keyword>
<evidence type="ECO:0000256" key="1">
    <source>
        <dbReference type="SAM" id="MobiDB-lite"/>
    </source>
</evidence>
<feature type="region of interest" description="Disordered" evidence="1">
    <location>
        <begin position="640"/>
        <end position="669"/>
    </location>
</feature>
<name>A0A482WS75_LAOST</name>
<feature type="compositionally biased region" description="Polar residues" evidence="1">
    <location>
        <begin position="252"/>
        <end position="266"/>
    </location>
</feature>
<feature type="compositionally biased region" description="Polar residues" evidence="1">
    <location>
        <begin position="96"/>
        <end position="112"/>
    </location>
</feature>
<evidence type="ECO:0000313" key="4">
    <source>
        <dbReference type="Proteomes" id="UP000291343"/>
    </source>
</evidence>
<feature type="region of interest" description="Disordered" evidence="1">
    <location>
        <begin position="229"/>
        <end position="294"/>
    </location>
</feature>
<feature type="compositionally biased region" description="Polar residues" evidence="1">
    <location>
        <begin position="1016"/>
        <end position="1033"/>
    </location>
</feature>
<feature type="compositionally biased region" description="Polar residues" evidence="1">
    <location>
        <begin position="562"/>
        <end position="574"/>
    </location>
</feature>
<feature type="compositionally biased region" description="Low complexity" evidence="1">
    <location>
        <begin position="640"/>
        <end position="649"/>
    </location>
</feature>
<feature type="compositionally biased region" description="Low complexity" evidence="1">
    <location>
        <begin position="113"/>
        <end position="131"/>
    </location>
</feature>
<feature type="region of interest" description="Disordered" evidence="1">
    <location>
        <begin position="353"/>
        <end position="413"/>
    </location>
</feature>
<feature type="compositionally biased region" description="Low complexity" evidence="1">
    <location>
        <begin position="166"/>
        <end position="175"/>
    </location>
</feature>
<dbReference type="Proteomes" id="UP000291343">
    <property type="component" value="Unassembled WGS sequence"/>
</dbReference>
<feature type="region of interest" description="Disordered" evidence="1">
    <location>
        <begin position="545"/>
        <end position="581"/>
    </location>
</feature>
<feature type="compositionally biased region" description="Low complexity" evidence="1">
    <location>
        <begin position="548"/>
        <end position="561"/>
    </location>
</feature>
<feature type="region of interest" description="Disordered" evidence="1">
    <location>
        <begin position="68"/>
        <end position="183"/>
    </location>
</feature>
<feature type="signal peptide" evidence="2">
    <location>
        <begin position="1"/>
        <end position="21"/>
    </location>
</feature>
<feature type="chain" id="PRO_5019809145" evidence="2">
    <location>
        <begin position="22"/>
        <end position="1135"/>
    </location>
</feature>
<dbReference type="STRING" id="195883.A0A482WS75"/>
<accession>A0A482WS75</accession>
<proteinExistence type="predicted"/>
<feature type="compositionally biased region" description="Low complexity" evidence="1">
    <location>
        <begin position="963"/>
        <end position="975"/>
    </location>
</feature>
<comment type="caution">
    <text evidence="3">The sequence shown here is derived from an EMBL/GenBank/DDBJ whole genome shotgun (WGS) entry which is preliminary data.</text>
</comment>
<evidence type="ECO:0000313" key="3">
    <source>
        <dbReference type="EMBL" id="RZF36427.1"/>
    </source>
</evidence>
<organism evidence="3 4">
    <name type="scientific">Laodelphax striatellus</name>
    <name type="common">Small brown planthopper</name>
    <name type="synonym">Delphax striatella</name>
    <dbReference type="NCBI Taxonomy" id="195883"/>
    <lineage>
        <taxon>Eukaryota</taxon>
        <taxon>Metazoa</taxon>
        <taxon>Ecdysozoa</taxon>
        <taxon>Arthropoda</taxon>
        <taxon>Hexapoda</taxon>
        <taxon>Insecta</taxon>
        <taxon>Pterygota</taxon>
        <taxon>Neoptera</taxon>
        <taxon>Paraneoptera</taxon>
        <taxon>Hemiptera</taxon>
        <taxon>Auchenorrhyncha</taxon>
        <taxon>Fulgoroidea</taxon>
        <taxon>Delphacidae</taxon>
        <taxon>Criomorphinae</taxon>
        <taxon>Laodelphax</taxon>
    </lineage>
</organism>
<reference evidence="3 4" key="1">
    <citation type="journal article" date="2017" name="Gigascience">
        <title>Genome sequence of the small brown planthopper, Laodelphax striatellus.</title>
        <authorList>
            <person name="Zhu J."/>
            <person name="Jiang F."/>
            <person name="Wang X."/>
            <person name="Yang P."/>
            <person name="Bao Y."/>
            <person name="Zhao W."/>
            <person name="Wang W."/>
            <person name="Lu H."/>
            <person name="Wang Q."/>
            <person name="Cui N."/>
            <person name="Li J."/>
            <person name="Chen X."/>
            <person name="Luo L."/>
            <person name="Yu J."/>
            <person name="Kang L."/>
            <person name="Cui F."/>
        </authorList>
    </citation>
    <scope>NUCLEOTIDE SEQUENCE [LARGE SCALE GENOMIC DNA]</scope>
    <source>
        <strain evidence="3">Lst14</strain>
    </source>
</reference>
<dbReference type="AlphaFoldDB" id="A0A482WS75"/>
<feature type="compositionally biased region" description="Polar residues" evidence="1">
    <location>
        <begin position="650"/>
        <end position="667"/>
    </location>
</feature>
<feature type="region of interest" description="Disordered" evidence="1">
    <location>
        <begin position="963"/>
        <end position="983"/>
    </location>
</feature>
<feature type="region of interest" description="Disordered" evidence="1">
    <location>
        <begin position="1011"/>
        <end position="1033"/>
    </location>
</feature>
<feature type="compositionally biased region" description="Pro residues" evidence="1">
    <location>
        <begin position="382"/>
        <end position="393"/>
    </location>
</feature>
<gene>
    <name evidence="3" type="ORF">LSTR_LSTR010847</name>
</gene>